<keyword evidence="1" id="KW-0812">Transmembrane</keyword>
<keyword evidence="3" id="KW-1185">Reference proteome</keyword>
<feature type="transmembrane region" description="Helical" evidence="1">
    <location>
        <begin position="7"/>
        <end position="28"/>
    </location>
</feature>
<protein>
    <submittedName>
        <fullName evidence="2">Uncharacterized protein</fullName>
    </submittedName>
</protein>
<gene>
    <name evidence="2" type="ORF">P9875_17810</name>
</gene>
<evidence type="ECO:0000313" key="3">
    <source>
        <dbReference type="Proteomes" id="UP001219584"/>
    </source>
</evidence>
<dbReference type="PROSITE" id="PS51257">
    <property type="entry name" value="PROKAR_LIPOPROTEIN"/>
    <property type="match status" value="1"/>
</dbReference>
<dbReference type="RefSeq" id="WP_158300221.1">
    <property type="nucleotide sequence ID" value="NZ_CP121464.1"/>
</dbReference>
<keyword evidence="1" id="KW-1133">Transmembrane helix</keyword>
<organism evidence="2 3">
    <name type="scientific">Janthinobacterium rivuli</name>
    <dbReference type="NCBI Taxonomy" id="2751478"/>
    <lineage>
        <taxon>Bacteria</taxon>
        <taxon>Pseudomonadati</taxon>
        <taxon>Pseudomonadota</taxon>
        <taxon>Betaproteobacteria</taxon>
        <taxon>Burkholderiales</taxon>
        <taxon>Oxalobacteraceae</taxon>
        <taxon>Janthinobacterium</taxon>
    </lineage>
</organism>
<keyword evidence="1" id="KW-0472">Membrane</keyword>
<feature type="transmembrane region" description="Helical" evidence="1">
    <location>
        <begin position="34"/>
        <end position="56"/>
    </location>
</feature>
<name>A0ABY8HY73_9BURK</name>
<dbReference type="Proteomes" id="UP001219584">
    <property type="component" value="Chromosome"/>
</dbReference>
<evidence type="ECO:0000256" key="1">
    <source>
        <dbReference type="SAM" id="Phobius"/>
    </source>
</evidence>
<sequence length="221" mass="24995">MKFRSKVRLSLIAFAIFVIAGSCLIYVFRTAKDLAAWVQAIGSIAAILAAIAVAWYQAEVTRERDRQDREADLCGLLLSIRDELFLNLTMAHEIVGRELEETAAGTIYFGIFPVPEDPFVIFNSLSHKLPMITNERLRLQIIKTYAIAKGVAQTFRFNNTLLSSYEIARKIARKSEEAVDVVEAELIEVQLCDYGDSLRAHYKKLRAEADTLNILFREMGM</sequence>
<proteinExistence type="predicted"/>
<accession>A0ABY8HY73</accession>
<reference evidence="2 3" key="1">
    <citation type="submission" date="2023-04" db="EMBL/GenBank/DDBJ databases">
        <title>Nanopore sequencing of Janthinobacterium from water.</title>
        <authorList>
            <person name="Ciuchcinski K."/>
            <person name="Rokowska A."/>
            <person name="Dziewit L."/>
        </authorList>
    </citation>
    <scope>NUCLEOTIDE SEQUENCE [LARGE SCALE GENOMIC DNA]</scope>
    <source>
        <strain evidence="2 3">DEMB2</strain>
    </source>
</reference>
<dbReference type="EMBL" id="CP121464">
    <property type="protein sequence ID" value="WFR77579.1"/>
    <property type="molecule type" value="Genomic_DNA"/>
</dbReference>
<evidence type="ECO:0000313" key="2">
    <source>
        <dbReference type="EMBL" id="WFR77579.1"/>
    </source>
</evidence>